<accession>A0ABW3J712</accession>
<dbReference type="InterPro" id="IPR009061">
    <property type="entry name" value="DNA-bd_dom_put_sf"/>
</dbReference>
<evidence type="ECO:0000313" key="3">
    <source>
        <dbReference type="Proteomes" id="UP001597102"/>
    </source>
</evidence>
<dbReference type="RefSeq" id="WP_379085751.1">
    <property type="nucleotide sequence ID" value="NZ_JBHTJO010000001.1"/>
</dbReference>
<comment type="caution">
    <text evidence="2">The sequence shown here is derived from an EMBL/GenBank/DDBJ whole genome shotgun (WGS) entry which is preliminary data.</text>
</comment>
<gene>
    <name evidence="2" type="ORF">ACFQ2F_03475</name>
</gene>
<organism evidence="2 3">
    <name type="scientific">Methyloligella solikamskensis</name>
    <dbReference type="NCBI Taxonomy" id="1177756"/>
    <lineage>
        <taxon>Bacteria</taxon>
        <taxon>Pseudomonadati</taxon>
        <taxon>Pseudomonadota</taxon>
        <taxon>Alphaproteobacteria</taxon>
        <taxon>Hyphomicrobiales</taxon>
        <taxon>Hyphomicrobiaceae</taxon>
        <taxon>Methyloligella</taxon>
    </lineage>
</organism>
<dbReference type="SUPFAM" id="SSF46955">
    <property type="entry name" value="Putative DNA-binding domain"/>
    <property type="match status" value="1"/>
</dbReference>
<protein>
    <submittedName>
        <fullName evidence="2">Helix-turn-helix transcriptional regulator</fullName>
    </submittedName>
</protein>
<sequence length="64" mass="7482">MRPAEAAEYVRLTVSTLAQMRVEQRGPKYFKAGGRVLYRLQDLEEWVESRIFYGTGSSQVRDRE</sequence>
<evidence type="ECO:0000313" key="2">
    <source>
        <dbReference type="EMBL" id="MFD0986157.1"/>
    </source>
</evidence>
<dbReference type="EMBL" id="JBHTJO010000001">
    <property type="protein sequence ID" value="MFD0986157.1"/>
    <property type="molecule type" value="Genomic_DNA"/>
</dbReference>
<proteinExistence type="predicted"/>
<keyword evidence="3" id="KW-1185">Reference proteome</keyword>
<dbReference type="Pfam" id="PF12728">
    <property type="entry name" value="HTH_17"/>
    <property type="match status" value="1"/>
</dbReference>
<dbReference type="Proteomes" id="UP001597102">
    <property type="component" value="Unassembled WGS sequence"/>
</dbReference>
<dbReference type="InterPro" id="IPR041657">
    <property type="entry name" value="HTH_17"/>
</dbReference>
<reference evidence="3" key="1">
    <citation type="journal article" date="2019" name="Int. J. Syst. Evol. Microbiol.">
        <title>The Global Catalogue of Microorganisms (GCM) 10K type strain sequencing project: providing services to taxonomists for standard genome sequencing and annotation.</title>
        <authorList>
            <consortium name="The Broad Institute Genomics Platform"/>
            <consortium name="The Broad Institute Genome Sequencing Center for Infectious Disease"/>
            <person name="Wu L."/>
            <person name="Ma J."/>
        </authorList>
    </citation>
    <scope>NUCLEOTIDE SEQUENCE [LARGE SCALE GENOMIC DNA]</scope>
    <source>
        <strain evidence="3">CCUG 61697</strain>
    </source>
</reference>
<evidence type="ECO:0000259" key="1">
    <source>
        <dbReference type="Pfam" id="PF12728"/>
    </source>
</evidence>
<feature type="domain" description="Helix-turn-helix" evidence="1">
    <location>
        <begin position="2"/>
        <end position="50"/>
    </location>
</feature>
<name>A0ABW3J712_9HYPH</name>